<comment type="caution">
    <text evidence="3">The sequence shown here is derived from an EMBL/GenBank/DDBJ whole genome shotgun (WGS) entry which is preliminary data.</text>
</comment>
<feature type="domain" description="B12-binding" evidence="2">
    <location>
        <begin position="18"/>
        <end position="156"/>
    </location>
</feature>
<accession>A0ABV5PKN9</accession>
<dbReference type="RefSeq" id="WP_345219000.1">
    <property type="nucleotide sequence ID" value="NZ_BAAAXE010000001.1"/>
</dbReference>
<evidence type="ECO:0000313" key="3">
    <source>
        <dbReference type="EMBL" id="MFB9523649.1"/>
    </source>
</evidence>
<dbReference type="PROSITE" id="PS51332">
    <property type="entry name" value="B12_BINDING"/>
    <property type="match status" value="1"/>
</dbReference>
<evidence type="ECO:0000256" key="1">
    <source>
        <dbReference type="SAM" id="MobiDB-lite"/>
    </source>
</evidence>
<reference evidence="3 4" key="1">
    <citation type="submission" date="2024-09" db="EMBL/GenBank/DDBJ databases">
        <authorList>
            <person name="Sun Q."/>
            <person name="Mori K."/>
        </authorList>
    </citation>
    <scope>NUCLEOTIDE SEQUENCE [LARGE SCALE GENOMIC DNA]</scope>
    <source>
        <strain evidence="3 4">JCM 4362</strain>
    </source>
</reference>
<proteinExistence type="predicted"/>
<evidence type="ECO:0000259" key="2">
    <source>
        <dbReference type="PROSITE" id="PS51332"/>
    </source>
</evidence>
<dbReference type="EMBL" id="JBHMCR010000019">
    <property type="protein sequence ID" value="MFB9523649.1"/>
    <property type="molecule type" value="Genomic_DNA"/>
</dbReference>
<organism evidence="3 4">
    <name type="scientific">Streptomyces cremeus</name>
    <dbReference type="NCBI Taxonomy" id="66881"/>
    <lineage>
        <taxon>Bacteria</taxon>
        <taxon>Bacillati</taxon>
        <taxon>Actinomycetota</taxon>
        <taxon>Actinomycetes</taxon>
        <taxon>Kitasatosporales</taxon>
        <taxon>Streptomycetaceae</taxon>
        <taxon>Streptomyces</taxon>
    </lineage>
</organism>
<dbReference type="Pfam" id="PF02310">
    <property type="entry name" value="B12-binding"/>
    <property type="match status" value="1"/>
</dbReference>
<name>A0ABV5PKN9_STRCM</name>
<feature type="compositionally biased region" description="Low complexity" evidence="1">
    <location>
        <begin position="168"/>
        <end position="177"/>
    </location>
</feature>
<dbReference type="CDD" id="cd02065">
    <property type="entry name" value="B12-binding_like"/>
    <property type="match status" value="1"/>
</dbReference>
<dbReference type="SUPFAM" id="SSF52242">
    <property type="entry name" value="Cobalamin (vitamin B12)-binding domain"/>
    <property type="match status" value="1"/>
</dbReference>
<keyword evidence="4" id="KW-1185">Reference proteome</keyword>
<dbReference type="InterPro" id="IPR036724">
    <property type="entry name" value="Cobalamin-bd_sf"/>
</dbReference>
<gene>
    <name evidence="3" type="ORF">ACFFTU_27250</name>
</gene>
<protein>
    <submittedName>
        <fullName evidence="3">Cobalamin B12-binding domain-containing protein</fullName>
    </submittedName>
</protein>
<sequence>MHSPVPTGDALPDVRDSGWRVLVSSVSSDSHTWNLVFLQLMLEELGHEVINLGSCVPDELLIEECRRTAPDMVVISSVNGHGHLDGRRLIGRLRAEPGLSGLPVVIGGKLGTRGAENRAYGPELIAAGFDAVFEDTEGVAPFRRYLAEAGRPGLDPVPRPAPVPTRPPALVASGGTV</sequence>
<dbReference type="InterPro" id="IPR006158">
    <property type="entry name" value="Cobalamin-bd"/>
</dbReference>
<feature type="compositionally biased region" description="Pro residues" evidence="1">
    <location>
        <begin position="155"/>
        <end position="167"/>
    </location>
</feature>
<evidence type="ECO:0000313" key="4">
    <source>
        <dbReference type="Proteomes" id="UP001589718"/>
    </source>
</evidence>
<dbReference type="Proteomes" id="UP001589718">
    <property type="component" value="Unassembled WGS sequence"/>
</dbReference>
<feature type="region of interest" description="Disordered" evidence="1">
    <location>
        <begin position="151"/>
        <end position="177"/>
    </location>
</feature>
<dbReference type="Gene3D" id="3.40.50.280">
    <property type="entry name" value="Cobalamin-binding domain"/>
    <property type="match status" value="1"/>
</dbReference>